<sequence>MPLRTVIHLPTSTSTDSAPAHLKPTDVNLLPFHLAGYTGPAALDVYFSPRPSAHISGLGHQAPSSTTAANNGEEEELDVKEGYTGRLAAFRGRQVYEHLLSLPEGYTGVVFAAPPPPSGHGQTEDVLPAATNDVPLPSSPPRKTTTGGEVTPRRSSRKRKVAGEYVIGSGKKEAAVVVLVPAKRTRVKKPVERFSLDDDEDDDDEDEDKEEVANFQDLKPESTFAALDREKDQHMEADEQGEETQVEVHVVIDVPLPKPHSNGLPAAADDTQRLRQKLEKGDSLVVVDEALGDISSGLGTSYPDAIGIVSSVPASVTDAHAAEPSTDNQMDDITLVNTHLEEDTQSPTHMDTQTDDHRQSAINTRHLRARATFSGITIWSADEPMYSLPINSANGNETGVGSREAQQGGGELKAEEADVDVKTMMGERDEFARVLQEWRRLAGVGTFAAGKAKKGAKAVMRAGRLRSSTTTMKLHQGSGTLDQNHEPPTSATCKYDEAAYAQLHTRRSLGFNPAKHEKGYHKFLDQLGEDGAMRMAGPGHQAEVEKYFSPEVTKNSRWRTTGNDRISFESRGPDRRQRSIRNEDTRDRVERQVGKSREYKGRRVLGKARNLMGFNAWGRQGSRTPLRK</sequence>
<organism evidence="1 2">
    <name type="scientific">Naganishia friedmannii</name>
    <dbReference type="NCBI Taxonomy" id="89922"/>
    <lineage>
        <taxon>Eukaryota</taxon>
        <taxon>Fungi</taxon>
        <taxon>Dikarya</taxon>
        <taxon>Basidiomycota</taxon>
        <taxon>Agaricomycotina</taxon>
        <taxon>Tremellomycetes</taxon>
        <taxon>Filobasidiales</taxon>
        <taxon>Filobasidiaceae</taxon>
        <taxon>Naganishia</taxon>
    </lineage>
</organism>
<dbReference type="Proteomes" id="UP001227268">
    <property type="component" value="Unassembled WGS sequence"/>
</dbReference>
<gene>
    <name evidence="1" type="ORF">QFC21_006153</name>
</gene>
<comment type="caution">
    <text evidence="1">The sequence shown here is derived from an EMBL/GenBank/DDBJ whole genome shotgun (WGS) entry which is preliminary data.</text>
</comment>
<dbReference type="EMBL" id="JASBWT010000027">
    <property type="protein sequence ID" value="KAJ9094052.1"/>
    <property type="molecule type" value="Genomic_DNA"/>
</dbReference>
<name>A0ACC2V631_9TREE</name>
<keyword evidence="2" id="KW-1185">Reference proteome</keyword>
<evidence type="ECO:0000313" key="1">
    <source>
        <dbReference type="EMBL" id="KAJ9094052.1"/>
    </source>
</evidence>
<accession>A0ACC2V631</accession>
<protein>
    <submittedName>
        <fullName evidence="1">Uncharacterized protein</fullName>
    </submittedName>
</protein>
<reference evidence="1" key="1">
    <citation type="submission" date="2023-04" db="EMBL/GenBank/DDBJ databases">
        <title>Draft Genome sequencing of Naganishia species isolated from polar environments using Oxford Nanopore Technology.</title>
        <authorList>
            <person name="Leo P."/>
            <person name="Venkateswaran K."/>
        </authorList>
    </citation>
    <scope>NUCLEOTIDE SEQUENCE</scope>
    <source>
        <strain evidence="1">MNA-CCFEE 5423</strain>
    </source>
</reference>
<evidence type="ECO:0000313" key="2">
    <source>
        <dbReference type="Proteomes" id="UP001227268"/>
    </source>
</evidence>
<proteinExistence type="predicted"/>